<evidence type="ECO:0000313" key="2">
    <source>
        <dbReference type="EMBL" id="CAK8997585.1"/>
    </source>
</evidence>
<proteinExistence type="predicted"/>
<evidence type="ECO:0000256" key="1">
    <source>
        <dbReference type="SAM" id="MobiDB-lite"/>
    </source>
</evidence>
<feature type="region of interest" description="Disordered" evidence="1">
    <location>
        <begin position="100"/>
        <end position="156"/>
    </location>
</feature>
<protein>
    <submittedName>
        <fullName evidence="2">Uncharacterized protein</fullName>
    </submittedName>
</protein>
<evidence type="ECO:0000313" key="3">
    <source>
        <dbReference type="Proteomes" id="UP001642484"/>
    </source>
</evidence>
<name>A0ABP0I4U0_9DINO</name>
<accession>A0ABP0I4U0</accession>
<reference evidence="2 3" key="1">
    <citation type="submission" date="2024-02" db="EMBL/GenBank/DDBJ databases">
        <authorList>
            <person name="Chen Y."/>
            <person name="Shah S."/>
            <person name="Dougan E. K."/>
            <person name="Thang M."/>
            <person name="Chan C."/>
        </authorList>
    </citation>
    <scope>NUCLEOTIDE SEQUENCE [LARGE SCALE GENOMIC DNA]</scope>
</reference>
<dbReference type="EMBL" id="CAXAMN010002069">
    <property type="protein sequence ID" value="CAK8997585.1"/>
    <property type="molecule type" value="Genomic_DNA"/>
</dbReference>
<dbReference type="Proteomes" id="UP001642484">
    <property type="component" value="Unassembled WGS sequence"/>
</dbReference>
<organism evidence="2 3">
    <name type="scientific">Durusdinium trenchii</name>
    <dbReference type="NCBI Taxonomy" id="1381693"/>
    <lineage>
        <taxon>Eukaryota</taxon>
        <taxon>Sar</taxon>
        <taxon>Alveolata</taxon>
        <taxon>Dinophyceae</taxon>
        <taxon>Suessiales</taxon>
        <taxon>Symbiodiniaceae</taxon>
        <taxon>Durusdinium</taxon>
    </lineage>
</organism>
<feature type="compositionally biased region" description="Polar residues" evidence="1">
    <location>
        <begin position="124"/>
        <end position="133"/>
    </location>
</feature>
<gene>
    <name evidence="2" type="ORF">CCMP2556_LOCUS4910</name>
</gene>
<sequence>MAGPEAYYGAVYSAGPAPYSSPSGAAAVSVDTRTAGAPGQIYMPTPSSPGRSVGAVGYSGYGASALPCASAGAAASIYSMGSAPAAMPATMSGGTISGGGMAMPSLANPSLSPGQSPLPVPSVQPGNQPQLQVPNREVLYGPPPALTSGLPDPASVERQKENYLTSLEEQEQRSNASLELQRKQQLELIHSQAEQQKKRLFMQIDQQVKTQEAMENLLLEEALTSEGCPIRRDEPTLCDQQSCLYTVTFGSRTAHVSTSARGRLSSDLGRVEEQGDLQDLLQARRSLHRHGKRLSQLLEPVEGDRVQHVHASEVPWPPSAKEPSRTEAKESLVECEGAGESRLGGKLEIMAATDFPEVTCSFSAGGGERSELLGRIYPSKTNKLYCIDCPEFSSSASSRPPSACRSPRVLSVARLHRGCAHLEDLLAGGGVGLRLRGHDLLTSLKVEAAEEVTENMEDMEAFQRSLSLQAAHHGTLHALPTGLCYRAETSIEFLAYGLSGHEEINVYANGLTITCASDLRLGHGAQSRRLFRFVLSPVTCELRSVILRLRLDDCVKTMVQGMVIDKMYGFRICGHEALPGVQYVDANSYILNPYDWSSDSPEQHALVGGHWTWDGFYYLLAYKRSKRRLSAQRAQRRPLLLGGSSDLKERQRENTLDSDTLPL</sequence>
<comment type="caution">
    <text evidence="2">The sequence shown here is derived from an EMBL/GenBank/DDBJ whole genome shotgun (WGS) entry which is preliminary data.</text>
</comment>
<keyword evidence="3" id="KW-1185">Reference proteome</keyword>